<dbReference type="Pfam" id="PF00005">
    <property type="entry name" value="ABC_tran"/>
    <property type="match status" value="2"/>
</dbReference>
<gene>
    <name evidence="12" type="ORF">GGQ63_004272</name>
</gene>
<sequence length="495" mass="53066">MHTPLLEARGITKAFAGVVAVDGLDLTIGAGEILALVGENGAGKSTMIKMVSGQYAPDAGEIRFEGRPVHFRGPLEARAAGIAVIHQELQLVPQMTVAENIVLGRWPKGRSGVDFARARKIAADVLPTIGFTLPVDTPVERLSTGQQQLVEIGRALAFDSKLLILDEPTASLSNSEAERLMQLVVALKARGLGILYVSHRMEEIFRLADRITVVRDGRLVGTRPRTALDHDTVVAMMVGERRSLHIERKRTAGTTLLRTRGLTRNGVFRDISIEVRRGEVVGLAGLVGAGRTDVARCLFGAERPDAGTIEIEGEAVTLANPRQAIARGLALVPEDRKSQGLVLPESVADNLVMSARRRVSRGGVVSSAAVARMVSFYVKKLGIRAASTANPVETLSGGNQQKVVLARWLATEPRLMILDEPTRGVDVGAKAEIHRVIETLVAEGMGVLLISSELPELMAMSDRVYVMRAGAIEAELSGADINEQTIMRHAAGATP</sequence>
<dbReference type="InterPro" id="IPR003439">
    <property type="entry name" value="ABC_transporter-like_ATP-bd"/>
</dbReference>
<dbReference type="Gene3D" id="3.40.50.300">
    <property type="entry name" value="P-loop containing nucleotide triphosphate hydrolases"/>
    <property type="match status" value="2"/>
</dbReference>
<proteinExistence type="inferred from homology"/>
<evidence type="ECO:0000256" key="9">
    <source>
        <dbReference type="ARBA" id="ARBA00022967"/>
    </source>
</evidence>
<dbReference type="SMART" id="SM00382">
    <property type="entry name" value="AAA"/>
    <property type="match status" value="2"/>
</dbReference>
<dbReference type="InterPro" id="IPR017871">
    <property type="entry name" value="ABC_transporter-like_CS"/>
</dbReference>
<keyword evidence="4" id="KW-1003">Cell membrane</keyword>
<organism evidence="12 13">
    <name type="scientific">Prosthecomicrobium pneumaticum</name>
    <dbReference type="NCBI Taxonomy" id="81895"/>
    <lineage>
        <taxon>Bacteria</taxon>
        <taxon>Pseudomonadati</taxon>
        <taxon>Pseudomonadota</taxon>
        <taxon>Alphaproteobacteria</taxon>
        <taxon>Hyphomicrobiales</taxon>
        <taxon>Kaistiaceae</taxon>
        <taxon>Prosthecomicrobium</taxon>
    </lineage>
</organism>
<evidence type="ECO:0000256" key="3">
    <source>
        <dbReference type="ARBA" id="ARBA00022448"/>
    </source>
</evidence>
<dbReference type="RefSeq" id="WP_183858601.1">
    <property type="nucleotide sequence ID" value="NZ_JACHOO010000014.1"/>
</dbReference>
<evidence type="ECO:0000256" key="1">
    <source>
        <dbReference type="ARBA" id="ARBA00004202"/>
    </source>
</evidence>
<keyword evidence="8" id="KW-0067">ATP-binding</keyword>
<dbReference type="PROSITE" id="PS50893">
    <property type="entry name" value="ABC_TRANSPORTER_2"/>
    <property type="match status" value="2"/>
</dbReference>
<evidence type="ECO:0000256" key="8">
    <source>
        <dbReference type="ARBA" id="ARBA00022840"/>
    </source>
</evidence>
<accession>A0A7W9FR06</accession>
<keyword evidence="3" id="KW-0813">Transport</keyword>
<evidence type="ECO:0000256" key="10">
    <source>
        <dbReference type="ARBA" id="ARBA00023136"/>
    </source>
</evidence>
<protein>
    <submittedName>
        <fullName evidence="12">ABC-type sugar transport system ATPase subunit</fullName>
    </submittedName>
</protein>
<keyword evidence="6" id="KW-0677">Repeat</keyword>
<keyword evidence="13" id="KW-1185">Reference proteome</keyword>
<keyword evidence="7" id="KW-0547">Nucleotide-binding</keyword>
<evidence type="ECO:0000256" key="7">
    <source>
        <dbReference type="ARBA" id="ARBA00022741"/>
    </source>
</evidence>
<dbReference type="AlphaFoldDB" id="A0A7W9FR06"/>
<dbReference type="PANTHER" id="PTHR43790:SF9">
    <property type="entry name" value="GALACTOFURANOSE TRANSPORTER ATP-BINDING PROTEIN YTFR"/>
    <property type="match status" value="1"/>
</dbReference>
<dbReference type="GO" id="GO:0005524">
    <property type="term" value="F:ATP binding"/>
    <property type="evidence" value="ECO:0007669"/>
    <property type="project" value="UniProtKB-KW"/>
</dbReference>
<dbReference type="PROSITE" id="PS00211">
    <property type="entry name" value="ABC_TRANSPORTER_1"/>
    <property type="match status" value="1"/>
</dbReference>
<dbReference type="SUPFAM" id="SSF52540">
    <property type="entry name" value="P-loop containing nucleoside triphosphate hydrolases"/>
    <property type="match status" value="2"/>
</dbReference>
<dbReference type="EMBL" id="JACHOO010000014">
    <property type="protein sequence ID" value="MBB5755171.1"/>
    <property type="molecule type" value="Genomic_DNA"/>
</dbReference>
<dbReference type="CDD" id="cd03216">
    <property type="entry name" value="ABC_Carb_Monos_I"/>
    <property type="match status" value="1"/>
</dbReference>
<evidence type="ECO:0000313" key="12">
    <source>
        <dbReference type="EMBL" id="MBB5755171.1"/>
    </source>
</evidence>
<dbReference type="GO" id="GO:0016887">
    <property type="term" value="F:ATP hydrolysis activity"/>
    <property type="evidence" value="ECO:0007669"/>
    <property type="project" value="InterPro"/>
</dbReference>
<evidence type="ECO:0000256" key="5">
    <source>
        <dbReference type="ARBA" id="ARBA00022597"/>
    </source>
</evidence>
<evidence type="ECO:0000313" key="13">
    <source>
        <dbReference type="Proteomes" id="UP000523821"/>
    </source>
</evidence>
<comment type="caution">
    <text evidence="12">The sequence shown here is derived from an EMBL/GenBank/DDBJ whole genome shotgun (WGS) entry which is preliminary data.</text>
</comment>
<dbReference type="GO" id="GO:0005886">
    <property type="term" value="C:plasma membrane"/>
    <property type="evidence" value="ECO:0007669"/>
    <property type="project" value="UniProtKB-SubCell"/>
</dbReference>
<evidence type="ECO:0000259" key="11">
    <source>
        <dbReference type="PROSITE" id="PS50893"/>
    </source>
</evidence>
<dbReference type="PANTHER" id="PTHR43790">
    <property type="entry name" value="CARBOHYDRATE TRANSPORT ATP-BINDING PROTEIN MG119-RELATED"/>
    <property type="match status" value="1"/>
</dbReference>
<dbReference type="FunFam" id="3.40.50.300:FF:000127">
    <property type="entry name" value="Ribose import ATP-binding protein RbsA"/>
    <property type="match status" value="1"/>
</dbReference>
<feature type="domain" description="ABC transporter" evidence="11">
    <location>
        <begin position="6"/>
        <end position="241"/>
    </location>
</feature>
<reference evidence="12 13" key="1">
    <citation type="submission" date="2020-08" db="EMBL/GenBank/DDBJ databases">
        <title>Genomic Encyclopedia of Type Strains, Phase IV (KMG-IV): sequencing the most valuable type-strain genomes for metagenomic binning, comparative biology and taxonomic classification.</title>
        <authorList>
            <person name="Goeker M."/>
        </authorList>
    </citation>
    <scope>NUCLEOTIDE SEQUENCE [LARGE SCALE GENOMIC DNA]</scope>
    <source>
        <strain evidence="12 13">DSM 16268</strain>
    </source>
</reference>
<keyword evidence="5 12" id="KW-0762">Sugar transport</keyword>
<keyword evidence="9" id="KW-1278">Translocase</keyword>
<evidence type="ECO:0000256" key="4">
    <source>
        <dbReference type="ARBA" id="ARBA00022475"/>
    </source>
</evidence>
<dbReference type="InterPro" id="IPR050107">
    <property type="entry name" value="ABC_carbohydrate_import_ATPase"/>
</dbReference>
<dbReference type="Proteomes" id="UP000523821">
    <property type="component" value="Unassembled WGS sequence"/>
</dbReference>
<dbReference type="CDD" id="cd03215">
    <property type="entry name" value="ABC_Carb_Monos_II"/>
    <property type="match status" value="1"/>
</dbReference>
<keyword evidence="10" id="KW-0472">Membrane</keyword>
<dbReference type="InterPro" id="IPR027417">
    <property type="entry name" value="P-loop_NTPase"/>
</dbReference>
<comment type="similarity">
    <text evidence="2">Belongs to the ABC transporter superfamily.</text>
</comment>
<feature type="domain" description="ABC transporter" evidence="11">
    <location>
        <begin position="251"/>
        <end position="494"/>
    </location>
</feature>
<evidence type="ECO:0000256" key="2">
    <source>
        <dbReference type="ARBA" id="ARBA00005417"/>
    </source>
</evidence>
<comment type="subcellular location">
    <subcellularLocation>
        <location evidence="1">Cell membrane</location>
        <topology evidence="1">Peripheral membrane protein</topology>
    </subcellularLocation>
</comment>
<evidence type="ECO:0000256" key="6">
    <source>
        <dbReference type="ARBA" id="ARBA00022737"/>
    </source>
</evidence>
<dbReference type="InterPro" id="IPR003593">
    <property type="entry name" value="AAA+_ATPase"/>
</dbReference>
<name>A0A7W9FR06_9HYPH</name>